<dbReference type="InterPro" id="IPR011009">
    <property type="entry name" value="Kinase-like_dom_sf"/>
</dbReference>
<reference evidence="10" key="1">
    <citation type="submission" date="2025-08" db="UniProtKB">
        <authorList>
            <consortium name="Ensembl"/>
        </authorList>
    </citation>
    <scope>IDENTIFICATION</scope>
</reference>
<dbReference type="GO" id="GO:0004674">
    <property type="term" value="F:protein serine/threonine kinase activity"/>
    <property type="evidence" value="ECO:0007669"/>
    <property type="project" value="UniProtKB-KW"/>
</dbReference>
<dbReference type="Proteomes" id="UP000694569">
    <property type="component" value="Unplaced"/>
</dbReference>
<dbReference type="Pfam" id="PF00069">
    <property type="entry name" value="Pkinase"/>
    <property type="match status" value="1"/>
</dbReference>
<sequence length="691" mass="77420">MFLPLQPQNTHPNQSMDKYQVHEEWRPGAFGQTCAVEELQGKTRYAVKKVECMDEHQANLALKESMVLLHLRHTNICPYKEFFMTWDNKISSLFLCLVMNYSDKGSLEDMVRVHRHAKSRFDEQTVQILLGQTVDALIYIHKENVVHRNLKPSNILIKDPDTFLISDFMAETLTTDDMKMKIRVLPELKAFLAPETAWLSFEEKSDVWSLGCILLDVMMCSSHTESEASAVLQAIKTNSTQLETVSKTLQDECGYSAELCIVLSQMLQIGPEERVSARDLADNTYVKKCLALIGSPWAGLKKTLPPGLTDELHDGGTQNVLEFMQKYDEYEDAQMAAIRRLSGCLTDPAGSQCDGEVIIHVLGQAMRSHPDSLDIQLEGGRILKHLVSQASEQEEDGDGSPNEDLLITLVGAVRRFPDHVELLSLNLSILVLMSANSKGDETANILGKTGFLRDLLGILERCPGSRDLCLSSCDLMWCLAMAESPETGQLENSIEVIFSLSRENLHDGQLIESACCCLWILCLKGHVAEKQIERVTWLLLESLQAHQGRPVLVKNACLALASLVRASELAAYRLLVPASGASGVSLIIDLYRLHCDDPEIVENICLLLSDMAQYGDHCAGRIRPLQTGETRKSLDEPLKSRPRTPHPVSATIRTEVSKCWRNGLFNVAFIFMHLFYANLLPFNPLYKLEFF</sequence>
<keyword evidence="3" id="KW-0808">Transferase</keyword>
<dbReference type="GO" id="GO:0005524">
    <property type="term" value="F:ATP binding"/>
    <property type="evidence" value="ECO:0007669"/>
    <property type="project" value="UniProtKB-KW"/>
</dbReference>
<evidence type="ECO:0000313" key="11">
    <source>
        <dbReference type="Proteomes" id="UP000694569"/>
    </source>
</evidence>
<comment type="catalytic activity">
    <reaction evidence="8">
        <text>L-seryl-[protein] + ATP = O-phospho-L-seryl-[protein] + ADP + H(+)</text>
        <dbReference type="Rhea" id="RHEA:17989"/>
        <dbReference type="Rhea" id="RHEA-COMP:9863"/>
        <dbReference type="Rhea" id="RHEA-COMP:11604"/>
        <dbReference type="ChEBI" id="CHEBI:15378"/>
        <dbReference type="ChEBI" id="CHEBI:29999"/>
        <dbReference type="ChEBI" id="CHEBI:30616"/>
        <dbReference type="ChEBI" id="CHEBI:83421"/>
        <dbReference type="ChEBI" id="CHEBI:456216"/>
        <dbReference type="EC" id="2.7.11.1"/>
    </reaction>
</comment>
<dbReference type="PANTHER" id="PTHR24363">
    <property type="entry name" value="SERINE/THREONINE PROTEIN KINASE"/>
    <property type="match status" value="1"/>
</dbReference>
<keyword evidence="2" id="KW-0723">Serine/threonine-protein kinase</keyword>
<evidence type="ECO:0000256" key="8">
    <source>
        <dbReference type="ARBA" id="ARBA00048679"/>
    </source>
</evidence>
<keyword evidence="6" id="KW-0067">ATP-binding</keyword>
<dbReference type="GeneTree" id="ENSGT00940000170611"/>
<dbReference type="SUPFAM" id="SSF48371">
    <property type="entry name" value="ARM repeat"/>
    <property type="match status" value="1"/>
</dbReference>
<evidence type="ECO:0000259" key="9">
    <source>
        <dbReference type="PROSITE" id="PS50011"/>
    </source>
</evidence>
<dbReference type="Gene3D" id="1.25.10.10">
    <property type="entry name" value="Leucine-rich Repeat Variant"/>
    <property type="match status" value="1"/>
</dbReference>
<evidence type="ECO:0000256" key="1">
    <source>
        <dbReference type="ARBA" id="ARBA00012513"/>
    </source>
</evidence>
<evidence type="ECO:0000256" key="4">
    <source>
        <dbReference type="ARBA" id="ARBA00022741"/>
    </source>
</evidence>
<keyword evidence="5" id="KW-0418">Kinase</keyword>
<dbReference type="Gene3D" id="1.10.510.10">
    <property type="entry name" value="Transferase(Phosphotransferase) domain 1"/>
    <property type="match status" value="1"/>
</dbReference>
<accession>A0A8C5WCQ6</accession>
<evidence type="ECO:0000256" key="7">
    <source>
        <dbReference type="ARBA" id="ARBA00047899"/>
    </source>
</evidence>
<dbReference type="EC" id="2.7.11.1" evidence="1"/>
<dbReference type="SUPFAM" id="SSF56112">
    <property type="entry name" value="Protein kinase-like (PK-like)"/>
    <property type="match status" value="1"/>
</dbReference>
<dbReference type="AlphaFoldDB" id="A0A8C5WCQ6"/>
<comment type="catalytic activity">
    <reaction evidence="7">
        <text>L-threonyl-[protein] + ATP = O-phospho-L-threonyl-[protein] + ADP + H(+)</text>
        <dbReference type="Rhea" id="RHEA:46608"/>
        <dbReference type="Rhea" id="RHEA-COMP:11060"/>
        <dbReference type="Rhea" id="RHEA-COMP:11605"/>
        <dbReference type="ChEBI" id="CHEBI:15378"/>
        <dbReference type="ChEBI" id="CHEBI:30013"/>
        <dbReference type="ChEBI" id="CHEBI:30616"/>
        <dbReference type="ChEBI" id="CHEBI:61977"/>
        <dbReference type="ChEBI" id="CHEBI:456216"/>
        <dbReference type="EC" id="2.7.11.1"/>
    </reaction>
</comment>
<dbReference type="InterPro" id="IPR016024">
    <property type="entry name" value="ARM-type_fold"/>
</dbReference>
<organism evidence="10 11">
    <name type="scientific">Leptobrachium leishanense</name>
    <name type="common">Leishan spiny toad</name>
    <dbReference type="NCBI Taxonomy" id="445787"/>
    <lineage>
        <taxon>Eukaryota</taxon>
        <taxon>Metazoa</taxon>
        <taxon>Chordata</taxon>
        <taxon>Craniata</taxon>
        <taxon>Vertebrata</taxon>
        <taxon>Euteleostomi</taxon>
        <taxon>Amphibia</taxon>
        <taxon>Batrachia</taxon>
        <taxon>Anura</taxon>
        <taxon>Pelobatoidea</taxon>
        <taxon>Megophryidae</taxon>
        <taxon>Leptobrachium</taxon>
    </lineage>
</organism>
<proteinExistence type="predicted"/>
<keyword evidence="11" id="KW-1185">Reference proteome</keyword>
<dbReference type="PANTHER" id="PTHR24363:SF0">
    <property type="entry name" value="SERINE_THREONINE KINASE LIKE DOMAIN CONTAINING 1"/>
    <property type="match status" value="1"/>
</dbReference>
<protein>
    <recommendedName>
        <fullName evidence="1">non-specific serine/threonine protein kinase</fullName>
        <ecNumber evidence="1">2.7.11.1</ecNumber>
    </recommendedName>
</protein>
<dbReference type="CDD" id="cd00180">
    <property type="entry name" value="PKc"/>
    <property type="match status" value="1"/>
</dbReference>
<name>A0A8C5WCQ6_9ANUR</name>
<evidence type="ECO:0000256" key="5">
    <source>
        <dbReference type="ARBA" id="ARBA00022777"/>
    </source>
</evidence>
<dbReference type="Ensembl" id="ENSLLET00000029720.1">
    <property type="protein sequence ID" value="ENSLLEP00000028608.1"/>
    <property type="gene ID" value="ENSLLEG00000018062.1"/>
</dbReference>
<evidence type="ECO:0000256" key="2">
    <source>
        <dbReference type="ARBA" id="ARBA00022527"/>
    </source>
</evidence>
<evidence type="ECO:0000313" key="10">
    <source>
        <dbReference type="Ensembl" id="ENSLLEP00000028608.1"/>
    </source>
</evidence>
<dbReference type="OrthoDB" id="248923at2759"/>
<reference evidence="10" key="2">
    <citation type="submission" date="2025-09" db="UniProtKB">
        <authorList>
            <consortium name="Ensembl"/>
        </authorList>
    </citation>
    <scope>IDENTIFICATION</scope>
</reference>
<evidence type="ECO:0000256" key="3">
    <source>
        <dbReference type="ARBA" id="ARBA00022679"/>
    </source>
</evidence>
<dbReference type="InterPro" id="IPR011989">
    <property type="entry name" value="ARM-like"/>
</dbReference>
<keyword evidence="4" id="KW-0547">Nucleotide-binding</keyword>
<dbReference type="PROSITE" id="PS50011">
    <property type="entry name" value="PROTEIN_KINASE_DOM"/>
    <property type="match status" value="1"/>
</dbReference>
<evidence type="ECO:0000256" key="6">
    <source>
        <dbReference type="ARBA" id="ARBA00022840"/>
    </source>
</evidence>
<feature type="domain" description="Protein kinase" evidence="9">
    <location>
        <begin position="19"/>
        <end position="286"/>
    </location>
</feature>
<dbReference type="InterPro" id="IPR000719">
    <property type="entry name" value="Prot_kinase_dom"/>
</dbReference>